<keyword evidence="1" id="KW-0812">Transmembrane</keyword>
<name>A0A1X0ZLZ5_PSEPU</name>
<protein>
    <submittedName>
        <fullName evidence="2">Uncharacterized protein</fullName>
    </submittedName>
</protein>
<evidence type="ECO:0000313" key="2">
    <source>
        <dbReference type="EMBL" id="ORL58107.1"/>
    </source>
</evidence>
<feature type="transmembrane region" description="Helical" evidence="1">
    <location>
        <begin position="12"/>
        <end position="38"/>
    </location>
</feature>
<keyword evidence="1" id="KW-0472">Membrane</keyword>
<feature type="transmembrane region" description="Helical" evidence="1">
    <location>
        <begin position="44"/>
        <end position="65"/>
    </location>
</feature>
<dbReference type="RefSeq" id="WP_084859325.1">
    <property type="nucleotide sequence ID" value="NZ_NBWC01000055.1"/>
</dbReference>
<accession>A0A1X0ZLZ5</accession>
<sequence length="72" mass="7584">MKKAFQAIRRAAYSTLVFLFSAALWIVSLFILGATSIVIGVHTILGPGAAFIASGIAMLIACFLLKRAVTNG</sequence>
<reference evidence="2 3" key="1">
    <citation type="submission" date="2017-04" db="EMBL/GenBank/DDBJ databases">
        <title>Presence of VIM-2 positive Pseudomonas species in chickens and their surrounding environment.</title>
        <authorList>
            <person name="Zhang R."/>
        </authorList>
    </citation>
    <scope>NUCLEOTIDE SEQUENCE [LARGE SCALE GENOMIC DNA]</scope>
    <source>
        <strain evidence="2 3">DZ-C18</strain>
    </source>
</reference>
<dbReference type="EMBL" id="NBWC01000055">
    <property type="protein sequence ID" value="ORL58107.1"/>
    <property type="molecule type" value="Genomic_DNA"/>
</dbReference>
<dbReference type="Proteomes" id="UP000193675">
    <property type="component" value="Unassembled WGS sequence"/>
</dbReference>
<comment type="caution">
    <text evidence="2">The sequence shown here is derived from an EMBL/GenBank/DDBJ whole genome shotgun (WGS) entry which is preliminary data.</text>
</comment>
<evidence type="ECO:0000256" key="1">
    <source>
        <dbReference type="SAM" id="Phobius"/>
    </source>
</evidence>
<proteinExistence type="predicted"/>
<keyword evidence="1" id="KW-1133">Transmembrane helix</keyword>
<organism evidence="2 3">
    <name type="scientific">Pseudomonas putida</name>
    <name type="common">Arthrobacter siderocapsulatus</name>
    <dbReference type="NCBI Taxonomy" id="303"/>
    <lineage>
        <taxon>Bacteria</taxon>
        <taxon>Pseudomonadati</taxon>
        <taxon>Pseudomonadota</taxon>
        <taxon>Gammaproteobacteria</taxon>
        <taxon>Pseudomonadales</taxon>
        <taxon>Pseudomonadaceae</taxon>
        <taxon>Pseudomonas</taxon>
    </lineage>
</organism>
<evidence type="ECO:0000313" key="3">
    <source>
        <dbReference type="Proteomes" id="UP000193675"/>
    </source>
</evidence>
<dbReference type="AlphaFoldDB" id="A0A1X0ZLZ5"/>
<gene>
    <name evidence="2" type="ORF">B7H17_26290</name>
</gene>